<evidence type="ECO:0000313" key="2">
    <source>
        <dbReference type="Proteomes" id="UP001177670"/>
    </source>
</evidence>
<comment type="caution">
    <text evidence="1">The sequence shown here is derived from an EMBL/GenBank/DDBJ whole genome shotgun (WGS) entry which is preliminary data.</text>
</comment>
<sequence length="123" mass="14082">MRPSLDVAGEQRVKTRRNVSEANHWKFFQRDTVDGEFWWSFIKSLQSVLKAANPLTNIGGTVAYLRHTEAGKSKLIPRTRISFSSWAGHHVPRRITSGFPCPVERRLFRSNESKSKKNDGETP</sequence>
<keyword evidence="2" id="KW-1185">Reference proteome</keyword>
<gene>
    <name evidence="1" type="ORF">K0M31_012917</name>
</gene>
<reference evidence="1" key="1">
    <citation type="submission" date="2021-10" db="EMBL/GenBank/DDBJ databases">
        <title>Melipona bicolor Genome sequencing and assembly.</title>
        <authorList>
            <person name="Araujo N.S."/>
            <person name="Arias M.C."/>
        </authorList>
    </citation>
    <scope>NUCLEOTIDE SEQUENCE</scope>
    <source>
        <strain evidence="1">USP_2M_L1-L4_2017</strain>
        <tissue evidence="1">Whole body</tissue>
    </source>
</reference>
<dbReference type="AlphaFoldDB" id="A0AA40FIS2"/>
<proteinExistence type="predicted"/>
<accession>A0AA40FIS2</accession>
<dbReference type="EMBL" id="JAHYIQ010000034">
    <property type="protein sequence ID" value="KAK1119839.1"/>
    <property type="molecule type" value="Genomic_DNA"/>
</dbReference>
<name>A0AA40FIS2_9HYME</name>
<organism evidence="1 2">
    <name type="scientific">Melipona bicolor</name>
    <dbReference type="NCBI Taxonomy" id="60889"/>
    <lineage>
        <taxon>Eukaryota</taxon>
        <taxon>Metazoa</taxon>
        <taxon>Ecdysozoa</taxon>
        <taxon>Arthropoda</taxon>
        <taxon>Hexapoda</taxon>
        <taxon>Insecta</taxon>
        <taxon>Pterygota</taxon>
        <taxon>Neoptera</taxon>
        <taxon>Endopterygota</taxon>
        <taxon>Hymenoptera</taxon>
        <taxon>Apocrita</taxon>
        <taxon>Aculeata</taxon>
        <taxon>Apoidea</taxon>
        <taxon>Anthophila</taxon>
        <taxon>Apidae</taxon>
        <taxon>Melipona</taxon>
    </lineage>
</organism>
<protein>
    <submittedName>
        <fullName evidence="1">Uncharacterized protein</fullName>
    </submittedName>
</protein>
<dbReference type="Proteomes" id="UP001177670">
    <property type="component" value="Unassembled WGS sequence"/>
</dbReference>
<evidence type="ECO:0000313" key="1">
    <source>
        <dbReference type="EMBL" id="KAK1119839.1"/>
    </source>
</evidence>